<feature type="active site" description="Nucleophile" evidence="4">
    <location>
        <position position="68"/>
    </location>
</feature>
<proteinExistence type="predicted"/>
<dbReference type="Proteomes" id="UP001196870">
    <property type="component" value="Unassembled WGS sequence"/>
</dbReference>
<accession>A0ABS5ESI1</accession>
<keyword evidence="7" id="KW-1185">Reference proteome</keyword>
<protein>
    <submittedName>
        <fullName evidence="6">Patatin-like phospholipase family protein</fullName>
    </submittedName>
</protein>
<keyword evidence="1 4" id="KW-0378">Hydrolase</keyword>
<dbReference type="InterPro" id="IPR002641">
    <property type="entry name" value="PNPLA_dom"/>
</dbReference>
<evidence type="ECO:0000313" key="7">
    <source>
        <dbReference type="Proteomes" id="UP001196870"/>
    </source>
</evidence>
<feature type="active site" description="Proton acceptor" evidence="4">
    <location>
        <position position="205"/>
    </location>
</feature>
<evidence type="ECO:0000256" key="1">
    <source>
        <dbReference type="ARBA" id="ARBA00022801"/>
    </source>
</evidence>
<dbReference type="SUPFAM" id="SSF52151">
    <property type="entry name" value="FabD/lysophospholipase-like"/>
    <property type="match status" value="1"/>
</dbReference>
<dbReference type="NCBIfam" id="NF041079">
    <property type="entry name" value="CBASS_lipase"/>
    <property type="match status" value="1"/>
</dbReference>
<name>A0ABS5ESI1_9PROT</name>
<feature type="short sequence motif" description="DGA/G" evidence="4">
    <location>
        <begin position="205"/>
        <end position="207"/>
    </location>
</feature>
<evidence type="ECO:0000313" key="6">
    <source>
        <dbReference type="EMBL" id="MBR0663259.1"/>
    </source>
</evidence>
<dbReference type="InterPro" id="IPR016035">
    <property type="entry name" value="Acyl_Trfase/lysoPLipase"/>
</dbReference>
<feature type="domain" description="PNPLA" evidence="5">
    <location>
        <begin position="30"/>
        <end position="218"/>
    </location>
</feature>
<evidence type="ECO:0000256" key="3">
    <source>
        <dbReference type="ARBA" id="ARBA00023098"/>
    </source>
</evidence>
<gene>
    <name evidence="6" type="ORF">GXW71_02710</name>
</gene>
<keyword evidence="3 4" id="KW-0443">Lipid metabolism</keyword>
<sequence length="345" mass="37300">MAADSSLPPQGAAPLAARDAPAADRPFRILCLSGGGYLGLFSAHVLARIEQVSRRPIIQDFDFICGTSVGAVTAMALSLAVPAAEIEAALIKNGPLVFARRTRFSAAGWTVSFLRNLFRPKYGDEALRQSVLELLGAETRLAEARCKLAIPAVNMTTGRIEIFKTPHALNWSHHGAVRMAELGLAATAAPTFFPLAALNDSLYADGALFANAPDLVGLHEAEYYLKVPVERIRMLSIGTTTASFSLPHRFGRNYGVTRWLRGARLWSTILAAQQQFTHGLLLHRLGANYLRIDSVRASGQEIDLGFDRPSQAATHTILSLADFAFEDGMKHGGLDSFFEVATPEA</sequence>
<evidence type="ECO:0000259" key="5">
    <source>
        <dbReference type="PROSITE" id="PS51635"/>
    </source>
</evidence>
<dbReference type="CDD" id="cd07199">
    <property type="entry name" value="Pat17_PNPLA8_PNPLA9_like"/>
    <property type="match status" value="1"/>
</dbReference>
<dbReference type="Pfam" id="PF01734">
    <property type="entry name" value="Patatin"/>
    <property type="match status" value="1"/>
</dbReference>
<evidence type="ECO:0000256" key="4">
    <source>
        <dbReference type="PROSITE-ProRule" id="PRU01161"/>
    </source>
</evidence>
<comment type="caution">
    <text evidence="6">The sequence shown here is derived from an EMBL/GenBank/DDBJ whole genome shotgun (WGS) entry which is preliminary data.</text>
</comment>
<feature type="short sequence motif" description="GXSXG" evidence="4">
    <location>
        <begin position="66"/>
        <end position="70"/>
    </location>
</feature>
<reference evidence="7" key="1">
    <citation type="journal article" date="2021" name="Syst. Appl. Microbiol.">
        <title>Roseomonas hellenica sp. nov., isolated from roots of wild-growing Alkanna tinctoria.</title>
        <authorList>
            <person name="Rat A."/>
            <person name="Naranjo H.D."/>
            <person name="Lebbe L."/>
            <person name="Cnockaert M."/>
            <person name="Krigas N."/>
            <person name="Grigoriadou K."/>
            <person name="Maloupa E."/>
            <person name="Willems A."/>
        </authorList>
    </citation>
    <scope>NUCLEOTIDE SEQUENCE [LARGE SCALE GENOMIC DNA]</scope>
    <source>
        <strain evidence="7">LMG 31523</strain>
    </source>
</reference>
<evidence type="ECO:0000256" key="2">
    <source>
        <dbReference type="ARBA" id="ARBA00022963"/>
    </source>
</evidence>
<dbReference type="RefSeq" id="WP_211850844.1">
    <property type="nucleotide sequence ID" value="NZ_JAAGBB010000002.1"/>
</dbReference>
<organism evidence="6 7">
    <name type="scientific">Plastoroseomonas hellenica</name>
    <dbReference type="NCBI Taxonomy" id="2687306"/>
    <lineage>
        <taxon>Bacteria</taxon>
        <taxon>Pseudomonadati</taxon>
        <taxon>Pseudomonadota</taxon>
        <taxon>Alphaproteobacteria</taxon>
        <taxon>Acetobacterales</taxon>
        <taxon>Acetobacteraceae</taxon>
        <taxon>Plastoroseomonas</taxon>
    </lineage>
</organism>
<dbReference type="PANTHER" id="PTHR24185">
    <property type="entry name" value="CALCIUM-INDEPENDENT PHOSPHOLIPASE A2-GAMMA"/>
    <property type="match status" value="1"/>
</dbReference>
<dbReference type="EMBL" id="JAAGBB010000002">
    <property type="protein sequence ID" value="MBR0663259.1"/>
    <property type="molecule type" value="Genomic_DNA"/>
</dbReference>
<dbReference type="PANTHER" id="PTHR24185:SF1">
    <property type="entry name" value="CALCIUM-INDEPENDENT PHOSPHOLIPASE A2-GAMMA"/>
    <property type="match status" value="1"/>
</dbReference>
<dbReference type="PROSITE" id="PS51635">
    <property type="entry name" value="PNPLA"/>
    <property type="match status" value="1"/>
</dbReference>
<feature type="short sequence motif" description="GXGXXG" evidence="4">
    <location>
        <begin position="34"/>
        <end position="39"/>
    </location>
</feature>
<dbReference type="Gene3D" id="3.40.1090.10">
    <property type="entry name" value="Cytosolic phospholipase A2 catalytic domain"/>
    <property type="match status" value="1"/>
</dbReference>
<keyword evidence="2 4" id="KW-0442">Lipid degradation</keyword>